<gene>
    <name evidence="2" type="ORF">Csa_6G041210</name>
</gene>
<reference evidence="2 3" key="1">
    <citation type="journal article" date="2009" name="Nat. Genet.">
        <title>The genome of the cucumber, Cucumis sativus L.</title>
        <authorList>
            <person name="Huang S."/>
            <person name="Li R."/>
            <person name="Zhang Z."/>
            <person name="Li L."/>
            <person name="Gu X."/>
            <person name="Fan W."/>
            <person name="Lucas W.J."/>
            <person name="Wang X."/>
            <person name="Xie B."/>
            <person name="Ni P."/>
            <person name="Ren Y."/>
            <person name="Zhu H."/>
            <person name="Li J."/>
            <person name="Lin K."/>
            <person name="Jin W."/>
            <person name="Fei Z."/>
            <person name="Li G."/>
            <person name="Staub J."/>
            <person name="Kilian A."/>
            <person name="van der Vossen E.A."/>
            <person name="Wu Y."/>
            <person name="Guo J."/>
            <person name="He J."/>
            <person name="Jia Z."/>
            <person name="Ren Y."/>
            <person name="Tian G."/>
            <person name="Lu Y."/>
            <person name="Ruan J."/>
            <person name="Qian W."/>
            <person name="Wang M."/>
            <person name="Huang Q."/>
            <person name="Li B."/>
            <person name="Xuan Z."/>
            <person name="Cao J."/>
            <person name="Asan"/>
            <person name="Wu Z."/>
            <person name="Zhang J."/>
            <person name="Cai Q."/>
            <person name="Bai Y."/>
            <person name="Zhao B."/>
            <person name="Han Y."/>
            <person name="Li Y."/>
            <person name="Li X."/>
            <person name="Wang S."/>
            <person name="Shi Q."/>
            <person name="Liu S."/>
            <person name="Cho W.K."/>
            <person name="Kim J.Y."/>
            <person name="Xu Y."/>
            <person name="Heller-Uszynska K."/>
            <person name="Miao H."/>
            <person name="Cheng Z."/>
            <person name="Zhang S."/>
            <person name="Wu J."/>
            <person name="Yang Y."/>
            <person name="Kang H."/>
            <person name="Li M."/>
            <person name="Liang H."/>
            <person name="Ren X."/>
            <person name="Shi Z."/>
            <person name="Wen M."/>
            <person name="Jian M."/>
            <person name="Yang H."/>
            <person name="Zhang G."/>
            <person name="Yang Z."/>
            <person name="Chen R."/>
            <person name="Liu S."/>
            <person name="Li J."/>
            <person name="Ma L."/>
            <person name="Liu H."/>
            <person name="Zhou Y."/>
            <person name="Zhao J."/>
            <person name="Fang X."/>
            <person name="Li G."/>
            <person name="Fang L."/>
            <person name="Li Y."/>
            <person name="Liu D."/>
            <person name="Zheng H."/>
            <person name="Zhang Y."/>
            <person name="Qin N."/>
            <person name="Li Z."/>
            <person name="Yang G."/>
            <person name="Yang S."/>
            <person name="Bolund L."/>
            <person name="Kristiansen K."/>
            <person name="Zheng H."/>
            <person name="Li S."/>
            <person name="Zhang X."/>
            <person name="Yang H."/>
            <person name="Wang J."/>
            <person name="Sun R."/>
            <person name="Zhang B."/>
            <person name="Jiang S."/>
            <person name="Wang J."/>
            <person name="Du Y."/>
            <person name="Li S."/>
        </authorList>
    </citation>
    <scope>NUCLEOTIDE SEQUENCE [LARGE SCALE GENOMIC DNA]</scope>
    <source>
        <strain evidence="3">cv. 9930</strain>
    </source>
</reference>
<keyword evidence="1" id="KW-1133">Transmembrane helix</keyword>
<reference evidence="2 3" key="4">
    <citation type="journal article" date="2011" name="BMC Genomics">
        <title>RNA-Seq improves annotation of protein-coding genes in the cucumber genome.</title>
        <authorList>
            <person name="Li Z."/>
            <person name="Zhang Z."/>
            <person name="Yan P."/>
            <person name="Huang S."/>
            <person name="Fei Z."/>
            <person name="Lin K."/>
        </authorList>
    </citation>
    <scope>NUCLEOTIDE SEQUENCE [LARGE SCALE GENOMIC DNA]</scope>
    <source>
        <strain evidence="3">cv. 9930</strain>
    </source>
</reference>
<feature type="transmembrane region" description="Helical" evidence="1">
    <location>
        <begin position="38"/>
        <end position="57"/>
    </location>
</feature>
<sequence length="116" mass="13210">MKKESIKLKRQSTKTKRALIGRKSRERKRALFFNNKRFARSLFLPVISFFFFAYSSILPSLSNSNFIKGVGSAQTVLFALAGIIVELISSFNARLPRPLDQVSWISFRYAALAALF</sequence>
<evidence type="ECO:0000313" key="3">
    <source>
        <dbReference type="Proteomes" id="UP000029981"/>
    </source>
</evidence>
<keyword evidence="1" id="KW-0472">Membrane</keyword>
<keyword evidence="3" id="KW-1185">Reference proteome</keyword>
<feature type="transmembrane region" description="Helical" evidence="1">
    <location>
        <begin position="69"/>
        <end position="88"/>
    </location>
</feature>
<keyword evidence="1" id="KW-0812">Transmembrane</keyword>
<dbReference type="Proteomes" id="UP000029981">
    <property type="component" value="Chromosome 6"/>
</dbReference>
<organism evidence="2 3">
    <name type="scientific">Cucumis sativus</name>
    <name type="common">Cucumber</name>
    <dbReference type="NCBI Taxonomy" id="3659"/>
    <lineage>
        <taxon>Eukaryota</taxon>
        <taxon>Viridiplantae</taxon>
        <taxon>Streptophyta</taxon>
        <taxon>Embryophyta</taxon>
        <taxon>Tracheophyta</taxon>
        <taxon>Spermatophyta</taxon>
        <taxon>Magnoliopsida</taxon>
        <taxon>eudicotyledons</taxon>
        <taxon>Gunneridae</taxon>
        <taxon>Pentapetalae</taxon>
        <taxon>rosids</taxon>
        <taxon>fabids</taxon>
        <taxon>Cucurbitales</taxon>
        <taxon>Cucurbitaceae</taxon>
        <taxon>Benincaseae</taxon>
        <taxon>Cucumis</taxon>
    </lineage>
</organism>
<evidence type="ECO:0000256" key="1">
    <source>
        <dbReference type="SAM" id="Phobius"/>
    </source>
</evidence>
<dbReference type="EMBL" id="CM002927">
    <property type="protein sequence ID" value="KGN45985.1"/>
    <property type="molecule type" value="Genomic_DNA"/>
</dbReference>
<protein>
    <submittedName>
        <fullName evidence="2">Uncharacterized protein</fullName>
    </submittedName>
</protein>
<name>A0A0A0K8B1_CUCSA</name>
<proteinExistence type="predicted"/>
<accession>A0A0A0K8B1</accession>
<reference evidence="2 3" key="2">
    <citation type="journal article" date="2009" name="PLoS ONE">
        <title>An integrated genetic and cytogenetic map of the cucumber genome.</title>
        <authorList>
            <person name="Ren Y."/>
            <person name="Zhang Z."/>
            <person name="Liu J."/>
            <person name="Staub J.E."/>
            <person name="Han Y."/>
            <person name="Cheng Z."/>
            <person name="Li X."/>
            <person name="Lu J."/>
            <person name="Miao H."/>
            <person name="Kang H."/>
            <person name="Xie B."/>
            <person name="Gu X."/>
            <person name="Wang X."/>
            <person name="Du Y."/>
            <person name="Jin W."/>
            <person name="Huang S."/>
        </authorList>
    </citation>
    <scope>NUCLEOTIDE SEQUENCE [LARGE SCALE GENOMIC DNA]</scope>
    <source>
        <strain evidence="3">cv. 9930</strain>
    </source>
</reference>
<dbReference type="Gramene" id="KGN45985">
    <property type="protein sequence ID" value="KGN45985"/>
    <property type="gene ID" value="Csa_6G041210"/>
</dbReference>
<reference evidence="2 3" key="3">
    <citation type="journal article" date="2010" name="BMC Genomics">
        <title>Transcriptome sequencing and comparative analysis of cucumber flowers with different sex types.</title>
        <authorList>
            <person name="Guo S."/>
            <person name="Zheng Y."/>
            <person name="Joung J.G."/>
            <person name="Liu S."/>
            <person name="Zhang Z."/>
            <person name="Crasta O.R."/>
            <person name="Sobral B.W."/>
            <person name="Xu Y."/>
            <person name="Huang S."/>
            <person name="Fei Z."/>
        </authorList>
    </citation>
    <scope>NUCLEOTIDE SEQUENCE [LARGE SCALE GENOMIC DNA]</scope>
    <source>
        <strain evidence="3">cv. 9930</strain>
    </source>
</reference>
<dbReference type="AlphaFoldDB" id="A0A0A0K8B1"/>
<evidence type="ECO:0000313" key="2">
    <source>
        <dbReference type="EMBL" id="KGN45985.1"/>
    </source>
</evidence>